<dbReference type="RefSeq" id="WP_106455223.1">
    <property type="nucleotide sequence ID" value="NZ_PXOH01000002.1"/>
</dbReference>
<evidence type="ECO:0000313" key="2">
    <source>
        <dbReference type="EMBL" id="PSF38858.1"/>
    </source>
</evidence>
<gene>
    <name evidence="2" type="ORF">C7H19_02025</name>
</gene>
<name>A0A2T1M269_9CHRO</name>
<accession>A0A2T1M269</accession>
<comment type="caution">
    <text evidence="2">The sequence shown here is derived from an EMBL/GenBank/DDBJ whole genome shotgun (WGS) entry which is preliminary data.</text>
</comment>
<reference evidence="2 3" key="1">
    <citation type="submission" date="2018-03" db="EMBL/GenBank/DDBJ databases">
        <title>The ancient ancestry and fast evolution of plastids.</title>
        <authorList>
            <person name="Moore K.R."/>
            <person name="Magnabosco C."/>
            <person name="Momper L."/>
            <person name="Gold D.A."/>
            <person name="Bosak T."/>
            <person name="Fournier G.P."/>
        </authorList>
    </citation>
    <scope>NUCLEOTIDE SEQUENCE [LARGE SCALE GENOMIC DNA]</scope>
    <source>
        <strain evidence="2 3">CCALA 016</strain>
    </source>
</reference>
<feature type="chain" id="PRO_5015635086" description="PEP-CTERM sorting domain-containing protein" evidence="1">
    <location>
        <begin position="26"/>
        <end position="259"/>
    </location>
</feature>
<dbReference type="AlphaFoldDB" id="A0A2T1M269"/>
<sequence>MKTKHLLIIGLTASSLAIGSSQAIAASFLIDTFDVPISSPPGFPLPDTGTNPIFLNGPGQMATNTFTGPTNQVIGGQREIKFTQTTSLAPGLSSNASVFTGSGNYDGFFDLDNNSKTNSKAELTWNNMMATGQQNFNVLSGANDEKGIKIDYSSEGIAFNLQLIVFDGMNASTVTKSFNPGGVATDDSALFSFDEILMGGPVDLSMVNYVKLIITGNRGFDLSINQIGTYEIPEPSTLLGLLAVFSTGAFSLKRKTEEK</sequence>
<dbReference type="Proteomes" id="UP000239001">
    <property type="component" value="Unassembled WGS sequence"/>
</dbReference>
<protein>
    <recommendedName>
        <fullName evidence="4">PEP-CTERM sorting domain-containing protein</fullName>
    </recommendedName>
</protein>
<keyword evidence="3" id="KW-1185">Reference proteome</keyword>
<dbReference type="EMBL" id="PXOH01000002">
    <property type="protein sequence ID" value="PSF38858.1"/>
    <property type="molecule type" value="Genomic_DNA"/>
</dbReference>
<dbReference type="InterPro" id="IPR013424">
    <property type="entry name" value="Ice-binding_C"/>
</dbReference>
<proteinExistence type="predicted"/>
<evidence type="ECO:0000256" key="1">
    <source>
        <dbReference type="SAM" id="SignalP"/>
    </source>
</evidence>
<organism evidence="2 3">
    <name type="scientific">Aphanothece hegewaldii CCALA 016</name>
    <dbReference type="NCBI Taxonomy" id="2107694"/>
    <lineage>
        <taxon>Bacteria</taxon>
        <taxon>Bacillati</taxon>
        <taxon>Cyanobacteriota</taxon>
        <taxon>Cyanophyceae</taxon>
        <taxon>Oscillatoriophycideae</taxon>
        <taxon>Chroococcales</taxon>
        <taxon>Aphanothecaceae</taxon>
        <taxon>Aphanothece</taxon>
    </lineage>
</organism>
<evidence type="ECO:0008006" key="4">
    <source>
        <dbReference type="Google" id="ProtNLM"/>
    </source>
</evidence>
<dbReference type="NCBIfam" id="TIGR02595">
    <property type="entry name" value="PEP_CTERM"/>
    <property type="match status" value="1"/>
</dbReference>
<feature type="signal peptide" evidence="1">
    <location>
        <begin position="1"/>
        <end position="25"/>
    </location>
</feature>
<evidence type="ECO:0000313" key="3">
    <source>
        <dbReference type="Proteomes" id="UP000239001"/>
    </source>
</evidence>
<reference evidence="2 3" key="2">
    <citation type="submission" date="2018-03" db="EMBL/GenBank/DDBJ databases">
        <authorList>
            <person name="Keele B.F."/>
        </authorList>
    </citation>
    <scope>NUCLEOTIDE SEQUENCE [LARGE SCALE GENOMIC DNA]</scope>
    <source>
        <strain evidence="2 3">CCALA 016</strain>
    </source>
</reference>
<keyword evidence="1" id="KW-0732">Signal</keyword>